<organism evidence="2 3">
    <name type="scientific">Neisseria sicca ATCC 29256</name>
    <dbReference type="NCBI Taxonomy" id="547045"/>
    <lineage>
        <taxon>Bacteria</taxon>
        <taxon>Pseudomonadati</taxon>
        <taxon>Pseudomonadota</taxon>
        <taxon>Betaproteobacteria</taxon>
        <taxon>Neisseriales</taxon>
        <taxon>Neisseriaceae</taxon>
        <taxon>Neisseria</taxon>
    </lineage>
</organism>
<dbReference type="EMBL" id="ACKO02000030">
    <property type="protein sequence ID" value="EET42986.1"/>
    <property type="molecule type" value="Genomic_DNA"/>
</dbReference>
<keyword evidence="3" id="KW-1185">Reference proteome</keyword>
<evidence type="ECO:0000313" key="3">
    <source>
        <dbReference type="Proteomes" id="UP000005365"/>
    </source>
</evidence>
<feature type="region of interest" description="Disordered" evidence="1">
    <location>
        <begin position="55"/>
        <end position="85"/>
    </location>
</feature>
<reference evidence="2" key="1">
    <citation type="submission" date="2009-07" db="EMBL/GenBank/DDBJ databases">
        <authorList>
            <person name="Weinstock G."/>
            <person name="Sodergren E."/>
            <person name="Clifton S."/>
            <person name="Fulton L."/>
            <person name="Fulton B."/>
            <person name="Courtney L."/>
            <person name="Fronick C."/>
            <person name="Harrison M."/>
            <person name="Strong C."/>
            <person name="Farmer C."/>
            <person name="Delahaunty K."/>
            <person name="Markovic C."/>
            <person name="Hall O."/>
            <person name="Minx P."/>
            <person name="Tomlinson C."/>
            <person name="Mitreva M."/>
            <person name="Nelson J."/>
            <person name="Hou S."/>
            <person name="Wollam A."/>
            <person name="Pepin K.H."/>
            <person name="Johnson M."/>
            <person name="Bhonagiri V."/>
            <person name="Nash W.E."/>
            <person name="Warren W."/>
            <person name="Chinwalla A."/>
            <person name="Mardis E.R."/>
            <person name="Wilson R.K."/>
        </authorList>
    </citation>
    <scope>NUCLEOTIDE SEQUENCE [LARGE SCALE GENOMIC DNA]</scope>
    <source>
        <strain evidence="2">ATCC 29256</strain>
    </source>
</reference>
<comment type="caution">
    <text evidence="2">The sequence shown here is derived from an EMBL/GenBank/DDBJ whole genome shotgun (WGS) entry which is preliminary data.</text>
</comment>
<gene>
    <name evidence="2" type="ORF">NEISICOT_03292</name>
</gene>
<accession>C6M9R3</accession>
<evidence type="ECO:0000313" key="2">
    <source>
        <dbReference type="EMBL" id="EET42986.1"/>
    </source>
</evidence>
<name>C6M9R3_NEISI</name>
<dbReference type="Proteomes" id="UP000005365">
    <property type="component" value="Unassembled WGS sequence"/>
</dbReference>
<feature type="compositionally biased region" description="Polar residues" evidence="1">
    <location>
        <begin position="70"/>
        <end position="85"/>
    </location>
</feature>
<sequence>MFLTRFHCPTETKGRLKTIPSVFRRPFAMNHTPTPLFSDSGRKFDYSRPSLEFHVKNSNNKPFSSRPYCPTNSPQESTKYGVNRT</sequence>
<evidence type="ECO:0000256" key="1">
    <source>
        <dbReference type="SAM" id="MobiDB-lite"/>
    </source>
</evidence>
<dbReference type="AlphaFoldDB" id="C6M9R3"/>
<protein>
    <submittedName>
        <fullName evidence="2">Uncharacterized protein</fullName>
    </submittedName>
</protein>
<proteinExistence type="predicted"/>